<dbReference type="Proteomes" id="UP001497600">
    <property type="component" value="Chromosome C"/>
</dbReference>
<evidence type="ECO:0000256" key="1">
    <source>
        <dbReference type="SAM" id="MobiDB-lite"/>
    </source>
</evidence>
<evidence type="ECO:0000313" key="3">
    <source>
        <dbReference type="Proteomes" id="UP001497600"/>
    </source>
</evidence>
<protein>
    <submittedName>
        <fullName evidence="2">Uncharacterized protein</fullName>
    </submittedName>
</protein>
<sequence length="338" mass="39285">MDWQNILGQPSYELRRESSQRTKRGTDYKPQINNSDISCHEPYQDSDYDHYREYMLNLTPCSSNCTKTSNVSHSITFDQKALDGLIKRHEGSFEFLNGNENETTPSPPSPCIDFIETTHTPIPSNVALGETKIEILRTNSHDKFEITLNDIIEYIEQELEQVLHGSIITRSQILETLTVNHLLIYILSHDTTIENIGYIRLFHLGRSYTPDKGISDPRYLTQQFYLKDLHLSRSPCFHLIVSNNEDCKLPELSEKDMLLKSFVWRNIVKPNHIPCTYAGQLIRKLKKIKSNVALQPEYKEGKLQNNFSTFSTHFEHTPNKLSRLKRICYQFREKSTKA</sequence>
<feature type="region of interest" description="Disordered" evidence="1">
    <location>
        <begin position="1"/>
        <end position="40"/>
    </location>
</feature>
<gene>
    <name evidence="2" type="ORF">CAAN4_C01750</name>
</gene>
<accession>A0ABP0E8H2</accession>
<dbReference type="EMBL" id="OZ004255">
    <property type="protein sequence ID" value="CAK7899237.1"/>
    <property type="molecule type" value="Genomic_DNA"/>
</dbReference>
<reference evidence="2 3" key="1">
    <citation type="submission" date="2024-01" db="EMBL/GenBank/DDBJ databases">
        <authorList>
            <consortium name="Genoscope - CEA"/>
            <person name="William W."/>
        </authorList>
    </citation>
    <scope>NUCLEOTIDE SEQUENCE [LARGE SCALE GENOMIC DNA]</scope>
    <source>
        <strain evidence="2 3">29B2s-10</strain>
    </source>
</reference>
<organism evidence="2 3">
    <name type="scientific">[Candida] anglica</name>
    <dbReference type="NCBI Taxonomy" id="148631"/>
    <lineage>
        <taxon>Eukaryota</taxon>
        <taxon>Fungi</taxon>
        <taxon>Dikarya</taxon>
        <taxon>Ascomycota</taxon>
        <taxon>Saccharomycotina</taxon>
        <taxon>Pichiomycetes</taxon>
        <taxon>Debaryomycetaceae</taxon>
        <taxon>Kurtzmaniella</taxon>
    </lineage>
</organism>
<keyword evidence="3" id="KW-1185">Reference proteome</keyword>
<evidence type="ECO:0000313" key="2">
    <source>
        <dbReference type="EMBL" id="CAK7899237.1"/>
    </source>
</evidence>
<proteinExistence type="predicted"/>
<name>A0ABP0E8H2_9ASCO</name>
<feature type="compositionally biased region" description="Basic and acidic residues" evidence="1">
    <location>
        <begin position="13"/>
        <end position="27"/>
    </location>
</feature>